<comment type="caution">
    <text evidence="4">The sequence shown here is derived from an EMBL/GenBank/DDBJ whole genome shotgun (WGS) entry which is preliminary data.</text>
</comment>
<gene>
    <name evidence="4" type="ORF">CXZ10_19945</name>
</gene>
<dbReference type="PANTHER" id="PTHR33055:SF13">
    <property type="entry name" value="TRANSPOSASE"/>
    <property type="match status" value="1"/>
</dbReference>
<evidence type="ECO:0000256" key="1">
    <source>
        <dbReference type="SAM" id="Coils"/>
    </source>
</evidence>
<organism evidence="4 5">
    <name type="scientific">Pleomorphomonas diazotrophica</name>
    <dbReference type="NCBI Taxonomy" id="1166257"/>
    <lineage>
        <taxon>Bacteria</taxon>
        <taxon>Pseudomonadati</taxon>
        <taxon>Pseudomonadota</taxon>
        <taxon>Alphaproteobacteria</taxon>
        <taxon>Hyphomicrobiales</taxon>
        <taxon>Pleomorphomonadaceae</taxon>
        <taxon>Pleomorphomonas</taxon>
    </lineage>
</organism>
<evidence type="ECO:0000313" key="4">
    <source>
        <dbReference type="EMBL" id="PKR87325.1"/>
    </source>
</evidence>
<name>A0A2N3LRX4_9HYPH</name>
<dbReference type="InterPro" id="IPR047650">
    <property type="entry name" value="Transpos_IS110"/>
</dbReference>
<keyword evidence="5" id="KW-1185">Reference proteome</keyword>
<dbReference type="AlphaFoldDB" id="A0A2N3LRX4"/>
<dbReference type="PANTHER" id="PTHR33055">
    <property type="entry name" value="TRANSPOSASE FOR INSERTION SEQUENCE ELEMENT IS1111A"/>
    <property type="match status" value="1"/>
</dbReference>
<accession>A0A2N3LRX4</accession>
<protein>
    <submittedName>
        <fullName evidence="4">IS110 family transposase</fullName>
    </submittedName>
</protein>
<feature type="coiled-coil region" evidence="1">
    <location>
        <begin position="171"/>
        <end position="198"/>
    </location>
</feature>
<sequence>MAVLQQAPDIVLGFDVSKDTLTVFEARSSSPSSKPCVIDNSAAAIRRFLKSIDRVDLAVCEPTGGHEHVLLAELLAAGIACHRVDALKVKAFIRSFGTLAKTDALDAEALARYGKDRWERLSLFLPPEADRKMLAALVARREDLVAIKVAEQNRSKGPAGKVIKTSLAAMLKAVIGQIEAIEAEIKALIDRSPQLRAAFRHMQSLPGVGAVIAATLLAHMPELGTLQRRQAASLAGVAPHANDSGQFKGHRTMRGGRSELRRLLFLAAMAASRAKGPLQEMYQRLIQNGKKRIVAIGALMRKIIVILNARLRELNAQQS</sequence>
<dbReference type="Proteomes" id="UP000233491">
    <property type="component" value="Unassembled WGS sequence"/>
</dbReference>
<dbReference type="GO" id="GO:0004803">
    <property type="term" value="F:transposase activity"/>
    <property type="evidence" value="ECO:0007669"/>
    <property type="project" value="InterPro"/>
</dbReference>
<feature type="domain" description="Transposase IS110-like N-terminal" evidence="2">
    <location>
        <begin position="13"/>
        <end position="155"/>
    </location>
</feature>
<proteinExistence type="predicted"/>
<evidence type="ECO:0000313" key="5">
    <source>
        <dbReference type="Proteomes" id="UP000233491"/>
    </source>
</evidence>
<evidence type="ECO:0000259" key="3">
    <source>
        <dbReference type="Pfam" id="PF02371"/>
    </source>
</evidence>
<dbReference type="GO" id="GO:0006313">
    <property type="term" value="P:DNA transposition"/>
    <property type="evidence" value="ECO:0007669"/>
    <property type="project" value="InterPro"/>
</dbReference>
<dbReference type="InterPro" id="IPR002525">
    <property type="entry name" value="Transp_IS110-like_N"/>
</dbReference>
<reference evidence="4 5" key="1">
    <citation type="submission" date="2017-12" db="EMBL/GenBank/DDBJ databases">
        <title>Anaerobic carbon monoxide metabolism by Pleomorphomonas carboxyditropha sp. nov., a new mesophilic hydrogenogenic carboxidotroph.</title>
        <authorList>
            <person name="Esquivel-Elizondo S."/>
            <person name="Krajmalnik-Brown R."/>
        </authorList>
    </citation>
    <scope>NUCLEOTIDE SEQUENCE [LARGE SCALE GENOMIC DNA]</scope>
    <source>
        <strain evidence="4 5">R5-392</strain>
    </source>
</reference>
<dbReference type="InterPro" id="IPR003346">
    <property type="entry name" value="Transposase_20"/>
</dbReference>
<dbReference type="RefSeq" id="WP_101291136.1">
    <property type="nucleotide sequence ID" value="NZ_PJNW01000019.1"/>
</dbReference>
<dbReference type="Pfam" id="PF02371">
    <property type="entry name" value="Transposase_20"/>
    <property type="match status" value="1"/>
</dbReference>
<evidence type="ECO:0000259" key="2">
    <source>
        <dbReference type="Pfam" id="PF01548"/>
    </source>
</evidence>
<feature type="domain" description="Transposase IS116/IS110/IS902 C-terminal" evidence="3">
    <location>
        <begin position="202"/>
        <end position="283"/>
    </location>
</feature>
<dbReference type="Pfam" id="PF01548">
    <property type="entry name" value="DEDD_Tnp_IS110"/>
    <property type="match status" value="1"/>
</dbReference>
<dbReference type="EMBL" id="PJNW01000019">
    <property type="protein sequence ID" value="PKR87325.1"/>
    <property type="molecule type" value="Genomic_DNA"/>
</dbReference>
<dbReference type="GO" id="GO:0003677">
    <property type="term" value="F:DNA binding"/>
    <property type="evidence" value="ECO:0007669"/>
    <property type="project" value="InterPro"/>
</dbReference>
<keyword evidence="1" id="KW-0175">Coiled coil</keyword>